<keyword evidence="3" id="KW-1185">Reference proteome</keyword>
<feature type="domain" description="SnoaL-like" evidence="1">
    <location>
        <begin position="21"/>
        <end position="106"/>
    </location>
</feature>
<gene>
    <name evidence="2" type="ORF">SAMN04488109_0880</name>
</gene>
<sequence length="122" mass="14082">MTQENEILISPVTAREVVLLFIQSLNDEDFATAREQLHDDMTFTGVLGTREGADIYIEDMKKMRLKYDVKKAFADITDVSVFYDITMSGVTVFCSGWYRVENGKISWFKVVFDPRPVLEQKK</sequence>
<dbReference type="SUPFAM" id="SSF54427">
    <property type="entry name" value="NTF2-like"/>
    <property type="match status" value="1"/>
</dbReference>
<dbReference type="Gene3D" id="3.10.450.50">
    <property type="match status" value="1"/>
</dbReference>
<name>A0A1M5KWJ5_9BACT</name>
<protein>
    <submittedName>
        <fullName evidence="2">SnoaL-like domain-containing protein</fullName>
    </submittedName>
</protein>
<dbReference type="OrthoDB" id="795653at2"/>
<reference evidence="2 3" key="1">
    <citation type="submission" date="2016-11" db="EMBL/GenBank/DDBJ databases">
        <authorList>
            <person name="Jaros S."/>
            <person name="Januszkiewicz K."/>
            <person name="Wedrychowicz H."/>
        </authorList>
    </citation>
    <scope>NUCLEOTIDE SEQUENCE [LARGE SCALE GENOMIC DNA]</scope>
    <source>
        <strain evidence="2 3">DSM 24574</strain>
    </source>
</reference>
<dbReference type="Pfam" id="PF12680">
    <property type="entry name" value="SnoaL_2"/>
    <property type="match status" value="1"/>
</dbReference>
<organism evidence="2 3">
    <name type="scientific">Chryseolinea serpens</name>
    <dbReference type="NCBI Taxonomy" id="947013"/>
    <lineage>
        <taxon>Bacteria</taxon>
        <taxon>Pseudomonadati</taxon>
        <taxon>Bacteroidota</taxon>
        <taxon>Cytophagia</taxon>
        <taxon>Cytophagales</taxon>
        <taxon>Fulvivirgaceae</taxon>
        <taxon>Chryseolinea</taxon>
    </lineage>
</organism>
<accession>A0A1M5KWJ5</accession>
<dbReference type="RefSeq" id="WP_073131426.1">
    <property type="nucleotide sequence ID" value="NZ_FQWQ01000001.1"/>
</dbReference>
<proteinExistence type="predicted"/>
<dbReference type="EMBL" id="FQWQ01000001">
    <property type="protein sequence ID" value="SHG57106.1"/>
    <property type="molecule type" value="Genomic_DNA"/>
</dbReference>
<evidence type="ECO:0000259" key="1">
    <source>
        <dbReference type="Pfam" id="PF12680"/>
    </source>
</evidence>
<dbReference type="Proteomes" id="UP000184212">
    <property type="component" value="Unassembled WGS sequence"/>
</dbReference>
<evidence type="ECO:0000313" key="2">
    <source>
        <dbReference type="EMBL" id="SHG57106.1"/>
    </source>
</evidence>
<dbReference type="InterPro" id="IPR032710">
    <property type="entry name" value="NTF2-like_dom_sf"/>
</dbReference>
<dbReference type="AlphaFoldDB" id="A0A1M5KWJ5"/>
<dbReference type="InterPro" id="IPR037401">
    <property type="entry name" value="SnoaL-like"/>
</dbReference>
<evidence type="ECO:0000313" key="3">
    <source>
        <dbReference type="Proteomes" id="UP000184212"/>
    </source>
</evidence>